<dbReference type="AlphaFoldDB" id="A0AAV5URN6"/>
<evidence type="ECO:0000256" key="1">
    <source>
        <dbReference type="SAM" id="Phobius"/>
    </source>
</evidence>
<gene>
    <name evidence="2" type="ORF">PFISCL1PPCAC_202</name>
</gene>
<evidence type="ECO:0000313" key="2">
    <source>
        <dbReference type="EMBL" id="GMT08905.1"/>
    </source>
</evidence>
<keyword evidence="1" id="KW-1133">Transmembrane helix</keyword>
<comment type="caution">
    <text evidence="2">The sequence shown here is derived from an EMBL/GenBank/DDBJ whole genome shotgun (WGS) entry which is preliminary data.</text>
</comment>
<feature type="non-terminal residue" evidence="2">
    <location>
        <position position="1"/>
    </location>
</feature>
<accession>A0AAV5URN6</accession>
<reference evidence="2" key="1">
    <citation type="submission" date="2023-10" db="EMBL/GenBank/DDBJ databases">
        <title>Genome assembly of Pristionchus species.</title>
        <authorList>
            <person name="Yoshida K."/>
            <person name="Sommer R.J."/>
        </authorList>
    </citation>
    <scope>NUCLEOTIDE SEQUENCE</scope>
    <source>
        <strain evidence="2">RS5133</strain>
    </source>
</reference>
<keyword evidence="3" id="KW-1185">Reference proteome</keyword>
<feature type="transmembrane region" description="Helical" evidence="1">
    <location>
        <begin position="135"/>
        <end position="155"/>
    </location>
</feature>
<feature type="transmembrane region" description="Helical" evidence="1">
    <location>
        <begin position="27"/>
        <end position="49"/>
    </location>
</feature>
<name>A0AAV5URN6_9BILA</name>
<protein>
    <recommendedName>
        <fullName evidence="4">G protein-coupled receptor</fullName>
    </recommendedName>
</protein>
<proteinExistence type="predicted"/>
<keyword evidence="1" id="KW-0472">Membrane</keyword>
<evidence type="ECO:0008006" key="4">
    <source>
        <dbReference type="Google" id="ProtNLM"/>
    </source>
</evidence>
<keyword evidence="1" id="KW-0812">Transmembrane</keyword>
<sequence length="169" mass="19895">LQMSAMDDAPLPELKYVSGFEPQFLRVYLLIITSFLYVPIEVGVITYNYRYMCRVIHEKLLFTSSDMQSTVKLIRVDMLIHAFVYSFSLLIARQPILLTASLVIDLDNLWCWLVTGFGDEKKIYGYFLRKYRLCFCYAWVIAVFISHVDIIISLYDKEPYKHVNLPWPI</sequence>
<evidence type="ECO:0000313" key="3">
    <source>
        <dbReference type="Proteomes" id="UP001432322"/>
    </source>
</evidence>
<organism evidence="2 3">
    <name type="scientific">Pristionchus fissidentatus</name>
    <dbReference type="NCBI Taxonomy" id="1538716"/>
    <lineage>
        <taxon>Eukaryota</taxon>
        <taxon>Metazoa</taxon>
        <taxon>Ecdysozoa</taxon>
        <taxon>Nematoda</taxon>
        <taxon>Chromadorea</taxon>
        <taxon>Rhabditida</taxon>
        <taxon>Rhabditina</taxon>
        <taxon>Diplogasteromorpha</taxon>
        <taxon>Diplogasteroidea</taxon>
        <taxon>Neodiplogasteridae</taxon>
        <taxon>Pristionchus</taxon>
    </lineage>
</organism>
<dbReference type="EMBL" id="BTSY01000001">
    <property type="protein sequence ID" value="GMT08905.1"/>
    <property type="molecule type" value="Genomic_DNA"/>
</dbReference>
<dbReference type="Proteomes" id="UP001432322">
    <property type="component" value="Unassembled WGS sequence"/>
</dbReference>